<protein>
    <submittedName>
        <fullName evidence="4">Ig-like domain-containing protein</fullName>
    </submittedName>
</protein>
<dbReference type="InterPro" id="IPR032812">
    <property type="entry name" value="SbsA_Ig"/>
</dbReference>
<dbReference type="RefSeq" id="WP_097071779.1">
    <property type="nucleotide sequence ID" value="NZ_OBMQ01000001.1"/>
</dbReference>
<dbReference type="Pfam" id="PF13205">
    <property type="entry name" value="Big_5"/>
    <property type="match status" value="1"/>
</dbReference>
<gene>
    <name evidence="4" type="ORF">SAMN05880501_101195</name>
</gene>
<name>A0A285R9A8_9BACL</name>
<dbReference type="OrthoDB" id="2439528at2"/>
<evidence type="ECO:0000256" key="2">
    <source>
        <dbReference type="SAM" id="SignalP"/>
    </source>
</evidence>
<dbReference type="Gene3D" id="2.60.40.1220">
    <property type="match status" value="1"/>
</dbReference>
<evidence type="ECO:0000256" key="1">
    <source>
        <dbReference type="ARBA" id="ARBA00022729"/>
    </source>
</evidence>
<evidence type="ECO:0000313" key="4">
    <source>
        <dbReference type="EMBL" id="SOB90675.1"/>
    </source>
</evidence>
<sequence length="494" mass="55502">MKYIKIVLALLIFIGCAPFTNNVSASEVDLVQKLWDGTNGRLIEAMTTSSNETIALVHEKDRKRSIVKFSEDGQVLKKHTFDNYGAIRIFKDKAGKVFVPVFVEPNILMVYNEDLTKIWIENAFVRPEDEYIYSSFSLHQDGDNILLNNLRQTKGTASSNDLFVFSPEGIELEIYRDKEFDFYPIGRTDAGHLYYHKINLYGKDPNPIRTNFNFSAYGFEHGVYSEVSYLYEYKDFDIAELTENERMVVKFDKYGSVLGTQTIEGSYLLATDDYAFIRGSFGPSYRLDLNTLKLTKYNISEESLPDYNSEANAISDGEKVHILDDAGYISHSIQASGDVHNISEKYIAVTSKDRLAVYERESGDKVGEVSGNYDRVYPGKNDNGFYATNDDSWAYYSIGKANVGPTYEPTKQWTISFSTEIDASTVTPTTIYVTNKEGQKAAVATKVEGSKIYLSAPASGYVSGETYTLHITDAVKAKSGSKLKNGVTKVFSIR</sequence>
<feature type="domain" description="SbsA Ig-like" evidence="3">
    <location>
        <begin position="409"/>
        <end position="491"/>
    </location>
</feature>
<dbReference type="Proteomes" id="UP000219636">
    <property type="component" value="Unassembled WGS sequence"/>
</dbReference>
<proteinExistence type="predicted"/>
<dbReference type="EMBL" id="OBMQ01000001">
    <property type="protein sequence ID" value="SOB90675.1"/>
    <property type="molecule type" value="Genomic_DNA"/>
</dbReference>
<feature type="chain" id="PRO_5012967607" evidence="2">
    <location>
        <begin position="26"/>
        <end position="494"/>
    </location>
</feature>
<keyword evidence="1 2" id="KW-0732">Signal</keyword>
<feature type="signal peptide" evidence="2">
    <location>
        <begin position="1"/>
        <end position="25"/>
    </location>
</feature>
<evidence type="ECO:0000259" key="3">
    <source>
        <dbReference type="Pfam" id="PF13205"/>
    </source>
</evidence>
<reference evidence="5" key="1">
    <citation type="submission" date="2017-08" db="EMBL/GenBank/DDBJ databases">
        <authorList>
            <person name="Varghese N."/>
            <person name="Submissions S."/>
        </authorList>
    </citation>
    <scope>NUCLEOTIDE SEQUENCE [LARGE SCALE GENOMIC DNA]</scope>
    <source>
        <strain evidence="5">JC22</strain>
    </source>
</reference>
<evidence type="ECO:0000313" key="5">
    <source>
        <dbReference type="Proteomes" id="UP000219636"/>
    </source>
</evidence>
<keyword evidence="5" id="KW-1185">Reference proteome</keyword>
<dbReference type="InterPro" id="IPR014755">
    <property type="entry name" value="Cu-Rt/internalin_Ig-like"/>
</dbReference>
<dbReference type="AlphaFoldDB" id="A0A285R9A8"/>
<organism evidence="4 5">
    <name type="scientific">Ureibacillus xyleni</name>
    <dbReference type="NCBI Taxonomy" id="614648"/>
    <lineage>
        <taxon>Bacteria</taxon>
        <taxon>Bacillati</taxon>
        <taxon>Bacillota</taxon>
        <taxon>Bacilli</taxon>
        <taxon>Bacillales</taxon>
        <taxon>Caryophanaceae</taxon>
        <taxon>Ureibacillus</taxon>
    </lineage>
</organism>
<dbReference type="PROSITE" id="PS51257">
    <property type="entry name" value="PROKAR_LIPOPROTEIN"/>
    <property type="match status" value="1"/>
</dbReference>
<accession>A0A285R9A8</accession>